<organism evidence="2 3">
    <name type="scientific">Aquicella lusitana</name>
    <dbReference type="NCBI Taxonomy" id="254246"/>
    <lineage>
        <taxon>Bacteria</taxon>
        <taxon>Pseudomonadati</taxon>
        <taxon>Pseudomonadota</taxon>
        <taxon>Gammaproteobacteria</taxon>
        <taxon>Legionellales</taxon>
        <taxon>Coxiellaceae</taxon>
        <taxon>Aquicella</taxon>
    </lineage>
</organism>
<protein>
    <submittedName>
        <fullName evidence="2">Uncharacterized protein</fullName>
    </submittedName>
</protein>
<feature type="chain" id="PRO_5016894605" evidence="1">
    <location>
        <begin position="24"/>
        <end position="135"/>
    </location>
</feature>
<feature type="signal peptide" evidence="1">
    <location>
        <begin position="1"/>
        <end position="23"/>
    </location>
</feature>
<dbReference type="AlphaFoldDB" id="A0A370GQV1"/>
<dbReference type="InterPro" id="IPR056211">
    <property type="entry name" value="NttC-like"/>
</dbReference>
<name>A0A370GQV1_9COXI</name>
<dbReference type="Pfam" id="PF24268">
    <property type="entry name" value="NttC"/>
    <property type="match status" value="1"/>
</dbReference>
<keyword evidence="3" id="KW-1185">Reference proteome</keyword>
<evidence type="ECO:0000313" key="3">
    <source>
        <dbReference type="Proteomes" id="UP000254720"/>
    </source>
</evidence>
<proteinExistence type="predicted"/>
<dbReference type="Proteomes" id="UP000254720">
    <property type="component" value="Unassembled WGS sequence"/>
</dbReference>
<keyword evidence="1" id="KW-0732">Signal</keyword>
<reference evidence="2 3" key="1">
    <citation type="submission" date="2018-07" db="EMBL/GenBank/DDBJ databases">
        <title>Genomic Encyclopedia of Type Strains, Phase IV (KMG-IV): sequencing the most valuable type-strain genomes for metagenomic binning, comparative biology and taxonomic classification.</title>
        <authorList>
            <person name="Goeker M."/>
        </authorList>
    </citation>
    <scope>NUCLEOTIDE SEQUENCE [LARGE SCALE GENOMIC DNA]</scope>
    <source>
        <strain evidence="2 3">DSM 16500</strain>
    </source>
</reference>
<dbReference type="EMBL" id="QQAX01000006">
    <property type="protein sequence ID" value="RDI46057.1"/>
    <property type="molecule type" value="Genomic_DNA"/>
</dbReference>
<evidence type="ECO:0000313" key="2">
    <source>
        <dbReference type="EMBL" id="RDI46057.1"/>
    </source>
</evidence>
<dbReference type="RefSeq" id="WP_114833955.1">
    <property type="nucleotide sequence ID" value="NZ_LR699114.1"/>
</dbReference>
<comment type="caution">
    <text evidence="2">The sequence shown here is derived from an EMBL/GenBank/DDBJ whole genome shotgun (WGS) entry which is preliminary data.</text>
</comment>
<evidence type="ECO:0000256" key="1">
    <source>
        <dbReference type="SAM" id="SignalP"/>
    </source>
</evidence>
<accession>A0A370GQV1</accession>
<gene>
    <name evidence="2" type="ORF">C8D86_10661</name>
</gene>
<sequence>MKIKKPLFLLAAAAGILPAIAHADISVANNTNSYATAHVGFICSSIVNDGVIKPHSSLNISQSIIDLYCVGSCKTDIYMSKNCSGKSVATVSVDQHKGVTGISNHNVNGYYVAGGGYSASVNGGSRKAGLFDWLF</sequence>